<dbReference type="GO" id="GO:0005886">
    <property type="term" value="C:plasma membrane"/>
    <property type="evidence" value="ECO:0007669"/>
    <property type="project" value="TreeGrafter"/>
</dbReference>
<evidence type="ECO:0000313" key="3">
    <source>
        <dbReference type="EMBL" id="NHO38356.1"/>
    </source>
</evidence>
<feature type="transmembrane region" description="Helical" evidence="1">
    <location>
        <begin position="87"/>
        <end position="105"/>
    </location>
</feature>
<feature type="transmembrane region" description="Helical" evidence="1">
    <location>
        <begin position="63"/>
        <end position="81"/>
    </location>
</feature>
<gene>
    <name evidence="2" type="ORF">AGA_1505</name>
    <name evidence="3" type="ORF">GOB80_01440</name>
</gene>
<accession>A0A0U5F716</accession>
<dbReference type="STRING" id="431306.AGA_1505"/>
<dbReference type="InterPro" id="IPR052712">
    <property type="entry name" value="Acid_resist_chaperone_HdeD"/>
</dbReference>
<protein>
    <submittedName>
        <fullName evidence="3">HdeD family acid-resistance protein</fullName>
    </submittedName>
</protein>
<feature type="transmembrane region" description="Helical" evidence="1">
    <location>
        <begin position="7"/>
        <end position="31"/>
    </location>
</feature>
<evidence type="ECO:0000313" key="2">
    <source>
        <dbReference type="EMBL" id="CEF55591.1"/>
    </source>
</evidence>
<feature type="transmembrane region" description="Helical" evidence="1">
    <location>
        <begin position="117"/>
        <end position="139"/>
    </location>
</feature>
<dbReference type="OrthoDB" id="9815400at2"/>
<keyword evidence="1" id="KW-0812">Transmembrane</keyword>
<evidence type="ECO:0000256" key="1">
    <source>
        <dbReference type="SAM" id="Phobius"/>
    </source>
</evidence>
<sequence length="181" mass="18856">MPFAHKWALFVGLGIALVILGFIACIDAVSVTLASTMFIGGLLIFAGIMQGVHALAVKDWGGFLFSLLCAGLYIIAGALLIKEPVSGSVAITVFASVCFIVVGVLRSVMALQYRGMPGWGIILGSGLISLVVGACLYLSLPWSGLWLIGTFIAVELIASGIGWVQFGLALRQSNNTPPGSL</sequence>
<keyword evidence="5" id="KW-1185">Reference proteome</keyword>
<proteinExistence type="predicted"/>
<dbReference type="Proteomes" id="UP000657200">
    <property type="component" value="Unassembled WGS sequence"/>
</dbReference>
<feature type="transmembrane region" description="Helical" evidence="1">
    <location>
        <begin position="37"/>
        <end position="56"/>
    </location>
</feature>
<dbReference type="PROSITE" id="PS51257">
    <property type="entry name" value="PROKAR_LIPOPROTEIN"/>
    <property type="match status" value="1"/>
</dbReference>
<dbReference type="InterPro" id="IPR005325">
    <property type="entry name" value="DUF308_memb"/>
</dbReference>
<name>A0A0U5F716_9PROT</name>
<dbReference type="PANTHER" id="PTHR34989:SF1">
    <property type="entry name" value="PROTEIN HDED"/>
    <property type="match status" value="1"/>
</dbReference>
<dbReference type="PANTHER" id="PTHR34989">
    <property type="entry name" value="PROTEIN HDED"/>
    <property type="match status" value="1"/>
</dbReference>
<dbReference type="Pfam" id="PF03729">
    <property type="entry name" value="DUF308"/>
    <property type="match status" value="1"/>
</dbReference>
<dbReference type="RefSeq" id="WP_059023615.1">
    <property type="nucleotide sequence ID" value="NZ_JBNZCO010000001.1"/>
</dbReference>
<dbReference type="PATRIC" id="fig|431306.5.peg.1530"/>
<dbReference type="Proteomes" id="UP000068250">
    <property type="component" value="Chromosome I"/>
</dbReference>
<evidence type="ECO:0000313" key="4">
    <source>
        <dbReference type="Proteomes" id="UP000068250"/>
    </source>
</evidence>
<organism evidence="2 4">
    <name type="scientific">Acetobacter ghanensis</name>
    <dbReference type="NCBI Taxonomy" id="431306"/>
    <lineage>
        <taxon>Bacteria</taxon>
        <taxon>Pseudomonadati</taxon>
        <taxon>Pseudomonadota</taxon>
        <taxon>Alphaproteobacteria</taxon>
        <taxon>Acetobacterales</taxon>
        <taxon>Acetobacteraceae</taxon>
        <taxon>Acetobacter</taxon>
    </lineage>
</organism>
<keyword evidence="1" id="KW-0472">Membrane</keyword>
<dbReference type="EMBL" id="WOTE01000001">
    <property type="protein sequence ID" value="NHO38356.1"/>
    <property type="molecule type" value="Genomic_DNA"/>
</dbReference>
<dbReference type="AlphaFoldDB" id="A0A0U5F716"/>
<reference evidence="3 5" key="3">
    <citation type="journal article" date="2020" name="Int. J. Syst. Evol. Microbiol.">
        <title>Novel acetic acid bacteria from cider fermentations: Acetobacter conturbans sp. nov. and Acetobacter fallax sp. nov.</title>
        <authorList>
            <person name="Sombolestani A.S."/>
            <person name="Cleenwerck I."/>
            <person name="Cnockaert M."/>
            <person name="Borremans W."/>
            <person name="Wieme A.D."/>
            <person name="De Vuyst L."/>
            <person name="Vandamme P."/>
        </authorList>
    </citation>
    <scope>NUCLEOTIDE SEQUENCE [LARGE SCALE GENOMIC DNA]</scope>
    <source>
        <strain evidence="3 5">LMG 23848</strain>
    </source>
</reference>
<keyword evidence="1" id="KW-1133">Transmembrane helix</keyword>
<reference evidence="2" key="2">
    <citation type="submission" date="2014-09" db="EMBL/GenBank/DDBJ databases">
        <authorList>
            <person name="Magalhaes I.L.F."/>
            <person name="Oliveira U."/>
            <person name="Santos F.R."/>
            <person name="Vidigal T.H.D.A."/>
            <person name="Brescovit A.D."/>
            <person name="Santos A.J."/>
        </authorList>
    </citation>
    <scope>NUCLEOTIDE SEQUENCE</scope>
    <source>
        <strain evidence="2">LMG 23848T</strain>
    </source>
</reference>
<reference evidence="4" key="1">
    <citation type="submission" date="2014-09" db="EMBL/GenBank/DDBJ databases">
        <authorList>
            <person name="Illeghems K.G."/>
        </authorList>
    </citation>
    <scope>NUCLEOTIDE SEQUENCE [LARGE SCALE GENOMIC DNA]</scope>
    <source>
        <strain evidence="4">LMG 23848T</strain>
    </source>
</reference>
<evidence type="ECO:0000313" key="5">
    <source>
        <dbReference type="Proteomes" id="UP000657200"/>
    </source>
</evidence>
<feature type="transmembrane region" description="Helical" evidence="1">
    <location>
        <begin position="145"/>
        <end position="164"/>
    </location>
</feature>
<dbReference type="EMBL" id="LN609302">
    <property type="protein sequence ID" value="CEF55591.1"/>
    <property type="molecule type" value="Genomic_DNA"/>
</dbReference>